<feature type="compositionally biased region" description="Pro residues" evidence="1">
    <location>
        <begin position="52"/>
        <end position="64"/>
    </location>
</feature>
<dbReference type="Proteomes" id="UP000319825">
    <property type="component" value="Unassembled WGS sequence"/>
</dbReference>
<sequence length="120" mass="12499">MTTPSGERPEDDFWRRPSDTPGGEAPGAAQRDPGGLGRPAAAVPPAAGGYAGPPPTTPPPPGWRPPVHLQAALPRRLPPQDMVELDVAEQRAQRITWGVGGVAAVVLALLVCLLCSRALF</sequence>
<feature type="compositionally biased region" description="Basic and acidic residues" evidence="1">
    <location>
        <begin position="7"/>
        <end position="18"/>
    </location>
</feature>
<protein>
    <submittedName>
        <fullName evidence="3">Uncharacterized protein</fullName>
    </submittedName>
</protein>
<reference evidence="3 4" key="1">
    <citation type="submission" date="2019-07" db="EMBL/GenBank/DDBJ databases">
        <title>R&amp;d 2014.</title>
        <authorList>
            <person name="Klenk H.-P."/>
        </authorList>
    </citation>
    <scope>NUCLEOTIDE SEQUENCE [LARGE SCALE GENOMIC DNA]</scope>
    <source>
        <strain evidence="3 4">DSM 43868</strain>
    </source>
</reference>
<evidence type="ECO:0000256" key="1">
    <source>
        <dbReference type="SAM" id="MobiDB-lite"/>
    </source>
</evidence>
<feature type="compositionally biased region" description="Low complexity" evidence="1">
    <location>
        <begin position="38"/>
        <end position="48"/>
    </location>
</feature>
<organism evidence="3 4">
    <name type="scientific">Micromonospora olivasterospora</name>
    <dbReference type="NCBI Taxonomy" id="1880"/>
    <lineage>
        <taxon>Bacteria</taxon>
        <taxon>Bacillati</taxon>
        <taxon>Actinomycetota</taxon>
        <taxon>Actinomycetes</taxon>
        <taxon>Micromonosporales</taxon>
        <taxon>Micromonosporaceae</taxon>
        <taxon>Micromonospora</taxon>
    </lineage>
</organism>
<dbReference type="OrthoDB" id="3406039at2"/>
<keyword evidence="2" id="KW-0812">Transmembrane</keyword>
<keyword evidence="2" id="KW-1133">Transmembrane helix</keyword>
<accession>A0A562IB66</accession>
<dbReference type="AlphaFoldDB" id="A0A562IB66"/>
<dbReference type="EMBL" id="VLKE01000001">
    <property type="protein sequence ID" value="TWH68241.1"/>
    <property type="molecule type" value="Genomic_DNA"/>
</dbReference>
<evidence type="ECO:0000256" key="2">
    <source>
        <dbReference type="SAM" id="Phobius"/>
    </source>
</evidence>
<proteinExistence type="predicted"/>
<feature type="transmembrane region" description="Helical" evidence="2">
    <location>
        <begin position="95"/>
        <end position="119"/>
    </location>
</feature>
<keyword evidence="4" id="KW-1185">Reference proteome</keyword>
<comment type="caution">
    <text evidence="3">The sequence shown here is derived from an EMBL/GenBank/DDBJ whole genome shotgun (WGS) entry which is preliminary data.</text>
</comment>
<name>A0A562IB66_MICOL</name>
<keyword evidence="2" id="KW-0472">Membrane</keyword>
<feature type="region of interest" description="Disordered" evidence="1">
    <location>
        <begin position="1"/>
        <end position="68"/>
    </location>
</feature>
<evidence type="ECO:0000313" key="3">
    <source>
        <dbReference type="EMBL" id="TWH68241.1"/>
    </source>
</evidence>
<dbReference type="RefSeq" id="WP_145775091.1">
    <property type="nucleotide sequence ID" value="NZ_BAAATQ010000071.1"/>
</dbReference>
<evidence type="ECO:0000313" key="4">
    <source>
        <dbReference type="Proteomes" id="UP000319825"/>
    </source>
</evidence>
<gene>
    <name evidence="3" type="ORF">JD77_03231</name>
</gene>